<dbReference type="InterPro" id="IPR007219">
    <property type="entry name" value="XnlR_reg_dom"/>
</dbReference>
<dbReference type="CDD" id="cd12148">
    <property type="entry name" value="fungal_TF_MHR"/>
    <property type="match status" value="1"/>
</dbReference>
<keyword evidence="9" id="KW-0805">Transcription regulation</keyword>
<evidence type="ECO:0000256" key="2">
    <source>
        <dbReference type="ARBA" id="ARBA00007447"/>
    </source>
</evidence>
<dbReference type="InterPro" id="IPR001461">
    <property type="entry name" value="Aspartic_peptidase_A1"/>
</dbReference>
<dbReference type="PROSITE" id="PS50048">
    <property type="entry name" value="ZN2_CY6_FUNGAL_2"/>
    <property type="match status" value="1"/>
</dbReference>
<evidence type="ECO:0000256" key="12">
    <source>
        <dbReference type="ARBA" id="ARBA00023242"/>
    </source>
</evidence>
<keyword evidence="14" id="KW-1015">Disulfide bond</keyword>
<dbReference type="GO" id="GO:0098552">
    <property type="term" value="C:side of membrane"/>
    <property type="evidence" value="ECO:0007669"/>
    <property type="project" value="UniProtKB-KW"/>
</dbReference>
<keyword evidence="8 15" id="KW-0378">Hydrolase</keyword>
<dbReference type="PANTHER" id="PTHR47966:SF65">
    <property type="entry name" value="ASPARTIC-TYPE ENDOPEPTIDASE"/>
    <property type="match status" value="1"/>
</dbReference>
<dbReference type="Pfam" id="PF04082">
    <property type="entry name" value="Fungal_trans"/>
    <property type="match status" value="1"/>
</dbReference>
<feature type="active site" evidence="13">
    <location>
        <position position="782"/>
    </location>
</feature>
<evidence type="ECO:0000259" key="17">
    <source>
        <dbReference type="PROSITE" id="PS50048"/>
    </source>
</evidence>
<keyword evidence="12" id="KW-0539">Nucleus</keyword>
<dbReference type="GO" id="GO:0006508">
    <property type="term" value="P:proteolysis"/>
    <property type="evidence" value="ECO:0007669"/>
    <property type="project" value="UniProtKB-KW"/>
</dbReference>
<dbReference type="GO" id="GO:0005886">
    <property type="term" value="C:plasma membrane"/>
    <property type="evidence" value="ECO:0007669"/>
    <property type="project" value="UniProtKB-SubCell"/>
</dbReference>
<feature type="compositionally biased region" description="Low complexity" evidence="16">
    <location>
        <begin position="963"/>
        <end position="984"/>
    </location>
</feature>
<evidence type="ECO:0000256" key="11">
    <source>
        <dbReference type="ARBA" id="ARBA00023163"/>
    </source>
</evidence>
<dbReference type="PRINTS" id="PR00792">
    <property type="entry name" value="PEPSIN"/>
</dbReference>
<dbReference type="Gene3D" id="4.10.240.10">
    <property type="entry name" value="Zn(2)-C6 fungal-type DNA-binding domain"/>
    <property type="match status" value="1"/>
</dbReference>
<name>A0A401L6Z4_ASPAW</name>
<dbReference type="SUPFAM" id="SSF50630">
    <property type="entry name" value="Acid proteases"/>
    <property type="match status" value="1"/>
</dbReference>
<dbReference type="GO" id="GO:0004190">
    <property type="term" value="F:aspartic-type endopeptidase activity"/>
    <property type="evidence" value="ECO:0007669"/>
    <property type="project" value="UniProtKB-KW"/>
</dbReference>
<comment type="subcellular location">
    <subcellularLocation>
        <location evidence="1">Cell membrane</location>
        <topology evidence="1">Lipid-anchor</topology>
        <topology evidence="1">GPI-anchor</topology>
    </subcellularLocation>
</comment>
<dbReference type="PROSITE" id="PS00463">
    <property type="entry name" value="ZN2_CY6_FUNGAL_1"/>
    <property type="match status" value="1"/>
</dbReference>
<dbReference type="InterPro" id="IPR001138">
    <property type="entry name" value="Zn2Cys6_DnaBD"/>
</dbReference>
<dbReference type="GO" id="GO:0006351">
    <property type="term" value="P:DNA-templated transcription"/>
    <property type="evidence" value="ECO:0007669"/>
    <property type="project" value="InterPro"/>
</dbReference>
<dbReference type="Proteomes" id="UP000286921">
    <property type="component" value="Unassembled WGS sequence"/>
</dbReference>
<proteinExistence type="inferred from homology"/>
<dbReference type="PROSITE" id="PS51767">
    <property type="entry name" value="PEPTIDASE_A1"/>
    <property type="match status" value="1"/>
</dbReference>
<feature type="domain" description="Peptidase A1" evidence="18">
    <location>
        <begin position="569"/>
        <end position="892"/>
    </location>
</feature>
<dbReference type="Pfam" id="PF00026">
    <property type="entry name" value="Asp"/>
    <property type="match status" value="1"/>
</dbReference>
<dbReference type="InterPro" id="IPR036864">
    <property type="entry name" value="Zn2-C6_fun-type_DNA-bd_sf"/>
</dbReference>
<keyword evidence="5" id="KW-0479">Metal-binding</keyword>
<evidence type="ECO:0000256" key="9">
    <source>
        <dbReference type="ARBA" id="ARBA00023015"/>
    </source>
</evidence>
<evidence type="ECO:0000256" key="4">
    <source>
        <dbReference type="ARBA" id="ARBA00022670"/>
    </source>
</evidence>
<protein>
    <submittedName>
        <fullName evidence="19">Probable aspartic-type endopeptidase opsB</fullName>
    </submittedName>
</protein>
<gene>
    <name evidence="19" type="ORF">AAWM_10140</name>
</gene>
<keyword evidence="3" id="KW-0336">GPI-anchor</keyword>
<evidence type="ECO:0000256" key="13">
    <source>
        <dbReference type="PIRSR" id="PIRSR601461-1"/>
    </source>
</evidence>
<keyword evidence="20" id="KW-1185">Reference proteome</keyword>
<evidence type="ECO:0000256" key="6">
    <source>
        <dbReference type="ARBA" id="ARBA00022729"/>
    </source>
</evidence>
<evidence type="ECO:0000256" key="16">
    <source>
        <dbReference type="SAM" id="MobiDB-lite"/>
    </source>
</evidence>
<keyword evidence="3" id="KW-0449">Lipoprotein</keyword>
<evidence type="ECO:0000313" key="19">
    <source>
        <dbReference type="EMBL" id="GCB27255.1"/>
    </source>
</evidence>
<dbReference type="SUPFAM" id="SSF57701">
    <property type="entry name" value="Zn2/Cys6 DNA-binding domain"/>
    <property type="match status" value="1"/>
</dbReference>
<dbReference type="CDD" id="cd05474">
    <property type="entry name" value="SAP_like"/>
    <property type="match status" value="1"/>
</dbReference>
<comment type="similarity">
    <text evidence="2 15">Belongs to the peptidase A1 family.</text>
</comment>
<dbReference type="InterPro" id="IPR033121">
    <property type="entry name" value="PEPTIDASE_A1"/>
</dbReference>
<feature type="region of interest" description="Disordered" evidence="16">
    <location>
        <begin position="951"/>
        <end position="984"/>
    </location>
</feature>
<dbReference type="PANTHER" id="PTHR47966">
    <property type="entry name" value="BETA-SITE APP-CLEAVING ENZYME, ISOFORM A-RELATED"/>
    <property type="match status" value="1"/>
</dbReference>
<evidence type="ECO:0000256" key="15">
    <source>
        <dbReference type="RuleBase" id="RU000454"/>
    </source>
</evidence>
<dbReference type="EMBL" id="BDHI01000028">
    <property type="protein sequence ID" value="GCB27255.1"/>
    <property type="molecule type" value="Genomic_DNA"/>
</dbReference>
<dbReference type="AlphaFoldDB" id="A0A401L6Z4"/>
<keyword evidence="11" id="KW-0804">Transcription</keyword>
<keyword evidence="6" id="KW-0732">Signal</keyword>
<keyword evidence="7 15" id="KW-0064">Aspartyl protease</keyword>
<dbReference type="GO" id="GO:0003677">
    <property type="term" value="F:DNA binding"/>
    <property type="evidence" value="ECO:0007669"/>
    <property type="project" value="UniProtKB-KW"/>
</dbReference>
<evidence type="ECO:0000259" key="18">
    <source>
        <dbReference type="PROSITE" id="PS51767"/>
    </source>
</evidence>
<dbReference type="InterPro" id="IPR021109">
    <property type="entry name" value="Peptidase_aspartic_dom_sf"/>
</dbReference>
<evidence type="ECO:0000313" key="20">
    <source>
        <dbReference type="Proteomes" id="UP000286921"/>
    </source>
</evidence>
<keyword evidence="10" id="KW-0238">DNA-binding</keyword>
<dbReference type="InterPro" id="IPR033876">
    <property type="entry name" value="SAP-like"/>
</dbReference>
<feature type="domain" description="Zn(2)-C6 fungal-type" evidence="17">
    <location>
        <begin position="12"/>
        <end position="42"/>
    </location>
</feature>
<evidence type="ECO:0000256" key="3">
    <source>
        <dbReference type="ARBA" id="ARBA00022622"/>
    </source>
</evidence>
<evidence type="ECO:0000256" key="10">
    <source>
        <dbReference type="ARBA" id="ARBA00023125"/>
    </source>
</evidence>
<evidence type="ECO:0000256" key="7">
    <source>
        <dbReference type="ARBA" id="ARBA00022750"/>
    </source>
</evidence>
<keyword evidence="4 15" id="KW-0645">Protease</keyword>
<accession>A0A401L6Z4</accession>
<dbReference type="Gene3D" id="2.40.70.10">
    <property type="entry name" value="Acid Proteases"/>
    <property type="match status" value="2"/>
</dbReference>
<dbReference type="CDD" id="cd00067">
    <property type="entry name" value="GAL4"/>
    <property type="match status" value="1"/>
</dbReference>
<dbReference type="SMART" id="SM00066">
    <property type="entry name" value="GAL4"/>
    <property type="match status" value="1"/>
</dbReference>
<evidence type="ECO:0000256" key="5">
    <source>
        <dbReference type="ARBA" id="ARBA00022723"/>
    </source>
</evidence>
<dbReference type="PROSITE" id="PS00141">
    <property type="entry name" value="ASP_PROTEASE"/>
    <property type="match status" value="1"/>
</dbReference>
<reference evidence="19 20" key="1">
    <citation type="submission" date="2016-09" db="EMBL/GenBank/DDBJ databases">
        <title>Aspergillus awamori IFM 58123T.</title>
        <authorList>
            <person name="Kusuya Y."/>
            <person name="Shimizu M."/>
            <person name="Takahashi H."/>
            <person name="Yaguchi T."/>
        </authorList>
    </citation>
    <scope>NUCLEOTIDE SEQUENCE [LARGE SCALE GENOMIC DNA]</scope>
    <source>
        <strain evidence="19 20">IFM 58123</strain>
    </source>
</reference>
<sequence>MTVPVTERALQVCLTCKLRKKACDKTLPTCGYCTKRNLPCRYQGPPAAEETGTEATTQIEINAILLQMVSLFGPPSGNVSTAPRRTWYQVCRIIQLADLSLQEISRRYFSNFHKWLPVVSYEIFQGTLAQYNSPSCPPPVDYSVLVLAMCLVTLQPSRLNTHLTPHSLYATMKMLFAEAQAIICASTYLLQAGLLIAAYEYANGRPEAANITMGTLARTAFAIGLANPSSWQTNEASNISLERLERLNLWWGVIILERLILCEIKDKTQRPTTECPSSKFPLPSDLQPIQASYQSVGSSSHENLPSNQDRKPCAFGHQARAVLLLDRVLAVRRLPRTDSGRTVEIRQLDEQLQNFLSERINTATAEIGHDCSPIASAVRALCLLHQDVIESPSNTVDLQSLQYSQAALGMPSKVTIGRLYCVEVRPFGSSVRCEWLHAAFALTNLGLSHLVDDDWLYQCKVQKRNAALPLGGQFNLPRLRHIRLGLVLLCNLRYNESVNRKTDARSVKMKGAALIPLAAGIPFAHGLSLHKRDGPAVVRMPIERRSAQSLQKRDSTVGVTLQNWDATYYAVNLTLGTPAQKVSLALDTGSSDLWVNTGNSTYCSIDNLCTPYGLYNASESSTVKTVGTHLNDTYADGTNLYGPYVTDKLTIGNTTIDNMQFGIAESTTSKRGIAGVGYKISTYQAEHDDKVYANLPQALVDSGAIKSAAYSIWLDSLEASTGSLLFGGVNTAKYKGDLQTLPIIPVYGKYYSLAIALTELSVATDSNSSSFTDSLPLSVSLDTGTTMTALPSDLVNKVYDALNATYDKTYDMAYIDCDTREADYNVTYSFSGATITVSMSELIIPATEPGWPDNTCVLGLVPSQPGVNLLGDTFLRSAYVVYDLENNEISLANTNFNPGDDDILEIGTGTSAVPGATPVPSAVSSATGNGLISSGTAVPTLSGVTITATATATGSTGTGSSGGSSAEATSTSSEGAAAQATSNPMNLLPGLAGIGLLLAL</sequence>
<evidence type="ECO:0000256" key="14">
    <source>
        <dbReference type="PIRSR" id="PIRSR601461-2"/>
    </source>
</evidence>
<feature type="active site" evidence="13">
    <location>
        <position position="587"/>
    </location>
</feature>
<evidence type="ECO:0000256" key="1">
    <source>
        <dbReference type="ARBA" id="ARBA00004609"/>
    </source>
</evidence>
<dbReference type="GO" id="GO:0008270">
    <property type="term" value="F:zinc ion binding"/>
    <property type="evidence" value="ECO:0007669"/>
    <property type="project" value="InterPro"/>
</dbReference>
<organism evidence="19 20">
    <name type="scientific">Aspergillus awamori</name>
    <name type="common">Black koji mold</name>
    <dbReference type="NCBI Taxonomy" id="105351"/>
    <lineage>
        <taxon>Eukaryota</taxon>
        <taxon>Fungi</taxon>
        <taxon>Dikarya</taxon>
        <taxon>Ascomycota</taxon>
        <taxon>Pezizomycotina</taxon>
        <taxon>Eurotiomycetes</taxon>
        <taxon>Eurotiomycetidae</taxon>
        <taxon>Eurotiales</taxon>
        <taxon>Aspergillaceae</taxon>
        <taxon>Aspergillus</taxon>
    </lineage>
</organism>
<dbReference type="STRING" id="105351.A0A401L6Z4"/>
<dbReference type="GO" id="GO:0000981">
    <property type="term" value="F:DNA-binding transcription factor activity, RNA polymerase II-specific"/>
    <property type="evidence" value="ECO:0007669"/>
    <property type="project" value="InterPro"/>
</dbReference>
<evidence type="ECO:0000256" key="8">
    <source>
        <dbReference type="ARBA" id="ARBA00022801"/>
    </source>
</evidence>
<keyword evidence="3" id="KW-0472">Membrane</keyword>
<comment type="caution">
    <text evidence="19">The sequence shown here is derived from an EMBL/GenBank/DDBJ whole genome shotgun (WGS) entry which is preliminary data.</text>
</comment>
<feature type="disulfide bond" evidence="14">
    <location>
        <begin position="817"/>
        <end position="856"/>
    </location>
</feature>
<dbReference type="InterPro" id="IPR001969">
    <property type="entry name" value="Aspartic_peptidase_AS"/>
</dbReference>
<dbReference type="Pfam" id="PF00172">
    <property type="entry name" value="Zn_clus"/>
    <property type="match status" value="1"/>
</dbReference>
<keyword evidence="3" id="KW-0325">Glycoprotein</keyword>